<evidence type="ECO:0000256" key="8">
    <source>
        <dbReference type="ARBA" id="ARBA00022840"/>
    </source>
</evidence>
<protein>
    <recommendedName>
        <fullName evidence="3">tRNA threonylcarbamoyladenosine biosynthesis protein TsaE</fullName>
    </recommendedName>
    <alternativeName>
        <fullName evidence="10">t(6)A37 threonylcarbamoyladenosine biosynthesis protein TsaE</fullName>
    </alternativeName>
</protein>
<keyword evidence="7" id="KW-0547">Nucleotide-binding</keyword>
<keyword evidence="11" id="KW-0808">Transferase</keyword>
<dbReference type="GO" id="GO:0046872">
    <property type="term" value="F:metal ion binding"/>
    <property type="evidence" value="ECO:0007669"/>
    <property type="project" value="UniProtKB-KW"/>
</dbReference>
<reference evidence="11" key="1">
    <citation type="journal article" date="2020" name="mSystems">
        <title>Genome- and Community-Level Interaction Insights into Carbon Utilization and Element Cycling Functions of Hydrothermarchaeota in Hydrothermal Sediment.</title>
        <authorList>
            <person name="Zhou Z."/>
            <person name="Liu Y."/>
            <person name="Xu W."/>
            <person name="Pan J."/>
            <person name="Luo Z.H."/>
            <person name="Li M."/>
        </authorList>
    </citation>
    <scope>NUCLEOTIDE SEQUENCE [LARGE SCALE GENOMIC DNA]</scope>
    <source>
        <strain evidence="11">SpSt-906</strain>
    </source>
</reference>
<evidence type="ECO:0000256" key="9">
    <source>
        <dbReference type="ARBA" id="ARBA00022842"/>
    </source>
</evidence>
<proteinExistence type="inferred from homology"/>
<dbReference type="Pfam" id="PF02367">
    <property type="entry name" value="TsaE"/>
    <property type="match status" value="1"/>
</dbReference>
<dbReference type="PANTHER" id="PTHR33540">
    <property type="entry name" value="TRNA THREONYLCARBAMOYLADENOSINE BIOSYNTHESIS PROTEIN TSAE"/>
    <property type="match status" value="1"/>
</dbReference>
<evidence type="ECO:0000256" key="2">
    <source>
        <dbReference type="ARBA" id="ARBA00007599"/>
    </source>
</evidence>
<evidence type="ECO:0000256" key="10">
    <source>
        <dbReference type="ARBA" id="ARBA00032441"/>
    </source>
</evidence>
<name>A0A7C3UXL6_UNCW3</name>
<keyword evidence="5" id="KW-0819">tRNA processing</keyword>
<dbReference type="GO" id="GO:0002949">
    <property type="term" value="P:tRNA threonylcarbamoyladenosine modification"/>
    <property type="evidence" value="ECO:0007669"/>
    <property type="project" value="InterPro"/>
</dbReference>
<accession>A0A7C3UXL6</accession>
<dbReference type="InterPro" id="IPR003442">
    <property type="entry name" value="T6A_TsaE"/>
</dbReference>
<evidence type="ECO:0000256" key="4">
    <source>
        <dbReference type="ARBA" id="ARBA00022490"/>
    </source>
</evidence>
<evidence type="ECO:0000256" key="5">
    <source>
        <dbReference type="ARBA" id="ARBA00022694"/>
    </source>
</evidence>
<keyword evidence="8" id="KW-0067">ATP-binding</keyword>
<keyword evidence="9" id="KW-0460">Magnesium</keyword>
<evidence type="ECO:0000313" key="11">
    <source>
        <dbReference type="EMBL" id="HGE98566.1"/>
    </source>
</evidence>
<keyword evidence="6" id="KW-0479">Metal-binding</keyword>
<dbReference type="Gene3D" id="3.40.50.300">
    <property type="entry name" value="P-loop containing nucleotide triphosphate hydrolases"/>
    <property type="match status" value="1"/>
</dbReference>
<organism evidence="11">
    <name type="scientific">candidate division WOR-3 bacterium</name>
    <dbReference type="NCBI Taxonomy" id="2052148"/>
    <lineage>
        <taxon>Bacteria</taxon>
        <taxon>Bacteria division WOR-3</taxon>
    </lineage>
</organism>
<dbReference type="EMBL" id="DTMQ01000008">
    <property type="protein sequence ID" value="HGE98566.1"/>
    <property type="molecule type" value="Genomic_DNA"/>
</dbReference>
<evidence type="ECO:0000256" key="7">
    <source>
        <dbReference type="ARBA" id="ARBA00022741"/>
    </source>
</evidence>
<dbReference type="AlphaFoldDB" id="A0A7C3UXL6"/>
<evidence type="ECO:0000256" key="1">
    <source>
        <dbReference type="ARBA" id="ARBA00004496"/>
    </source>
</evidence>
<gene>
    <name evidence="11" type="primary">tsaE</name>
    <name evidence="11" type="ORF">ENX07_00625</name>
</gene>
<dbReference type="SUPFAM" id="SSF52540">
    <property type="entry name" value="P-loop containing nucleoside triphosphate hydrolases"/>
    <property type="match status" value="1"/>
</dbReference>
<comment type="caution">
    <text evidence="11">The sequence shown here is derived from an EMBL/GenBank/DDBJ whole genome shotgun (WGS) entry which is preliminary data.</text>
</comment>
<dbReference type="GO" id="GO:0005524">
    <property type="term" value="F:ATP binding"/>
    <property type="evidence" value="ECO:0007669"/>
    <property type="project" value="UniProtKB-KW"/>
</dbReference>
<evidence type="ECO:0000256" key="6">
    <source>
        <dbReference type="ARBA" id="ARBA00022723"/>
    </source>
</evidence>
<comment type="subcellular location">
    <subcellularLocation>
        <location evidence="1">Cytoplasm</location>
    </subcellularLocation>
</comment>
<sequence length="192" mass="21454">MGRCGCLRTSHRCLRCPNPYDPHLCLKGPEEEKRLSGNLPRRRRSGGNEYLLNRLKTFVSTSPEETIQFGVEIGKRLAGNETIALFGELGAGKTTLVKGIVSGLGIKKRVKSPSFVMITEYTEGKKKVYHIDLYRIKGEEEAEGIGLFDYLAAPGVKIIEWAEKIEGFLPKGTLRITLKICSAEKREITLQE</sequence>
<dbReference type="NCBIfam" id="TIGR00150">
    <property type="entry name" value="T6A_YjeE"/>
    <property type="match status" value="1"/>
</dbReference>
<keyword evidence="4" id="KW-0963">Cytoplasm</keyword>
<dbReference type="GO" id="GO:0016740">
    <property type="term" value="F:transferase activity"/>
    <property type="evidence" value="ECO:0007669"/>
    <property type="project" value="UniProtKB-KW"/>
</dbReference>
<evidence type="ECO:0000256" key="3">
    <source>
        <dbReference type="ARBA" id="ARBA00019010"/>
    </source>
</evidence>
<comment type="similarity">
    <text evidence="2">Belongs to the TsaE family.</text>
</comment>
<dbReference type="InterPro" id="IPR027417">
    <property type="entry name" value="P-loop_NTPase"/>
</dbReference>
<dbReference type="PANTHER" id="PTHR33540:SF2">
    <property type="entry name" value="TRNA THREONYLCARBAMOYLADENOSINE BIOSYNTHESIS PROTEIN TSAE"/>
    <property type="match status" value="1"/>
</dbReference>
<dbReference type="GO" id="GO:0005737">
    <property type="term" value="C:cytoplasm"/>
    <property type="evidence" value="ECO:0007669"/>
    <property type="project" value="UniProtKB-SubCell"/>
</dbReference>